<reference evidence="6" key="2">
    <citation type="submission" date="2020-09" db="EMBL/GenBank/DDBJ databases">
        <authorList>
            <person name="Sun Q."/>
            <person name="Zhou Y."/>
        </authorList>
    </citation>
    <scope>NUCLEOTIDE SEQUENCE</scope>
    <source>
        <strain evidence="6">CGMCC 1.12214</strain>
    </source>
</reference>
<dbReference type="RefSeq" id="WP_188518088.1">
    <property type="nucleotide sequence ID" value="NZ_BMES01000002.1"/>
</dbReference>
<evidence type="ECO:0000313" key="7">
    <source>
        <dbReference type="Proteomes" id="UP000603912"/>
    </source>
</evidence>
<dbReference type="PROSITE" id="PS51077">
    <property type="entry name" value="HTH_ICLR"/>
    <property type="match status" value="1"/>
</dbReference>
<dbReference type="InterPro" id="IPR005471">
    <property type="entry name" value="Tscrpt_reg_IclR_N"/>
</dbReference>
<dbReference type="SUPFAM" id="SSF55781">
    <property type="entry name" value="GAF domain-like"/>
    <property type="match status" value="1"/>
</dbReference>
<dbReference type="GO" id="GO:0045892">
    <property type="term" value="P:negative regulation of DNA-templated transcription"/>
    <property type="evidence" value="ECO:0007669"/>
    <property type="project" value="TreeGrafter"/>
</dbReference>
<dbReference type="InterPro" id="IPR036390">
    <property type="entry name" value="WH_DNA-bd_sf"/>
</dbReference>
<dbReference type="InterPro" id="IPR014757">
    <property type="entry name" value="Tscrpt_reg_IclR_C"/>
</dbReference>
<keyword evidence="7" id="KW-1185">Reference proteome</keyword>
<dbReference type="InterPro" id="IPR029016">
    <property type="entry name" value="GAF-like_dom_sf"/>
</dbReference>
<dbReference type="PANTHER" id="PTHR30136:SF35">
    <property type="entry name" value="HTH-TYPE TRANSCRIPTIONAL REGULATOR RV1719"/>
    <property type="match status" value="1"/>
</dbReference>
<dbReference type="SUPFAM" id="SSF46785">
    <property type="entry name" value="Winged helix' DNA-binding domain"/>
    <property type="match status" value="1"/>
</dbReference>
<protein>
    <submittedName>
        <fullName evidence="6">Transcriptional regulator</fullName>
    </submittedName>
</protein>
<feature type="domain" description="IclR-ED" evidence="5">
    <location>
        <begin position="68"/>
        <end position="255"/>
    </location>
</feature>
<dbReference type="Pfam" id="PF01614">
    <property type="entry name" value="IclR_C"/>
    <property type="match status" value="1"/>
</dbReference>
<gene>
    <name evidence="6" type="ORF">GCM10007036_24890</name>
</gene>
<dbReference type="PROSITE" id="PS51078">
    <property type="entry name" value="ICLR_ED"/>
    <property type="match status" value="1"/>
</dbReference>
<accession>A0A917I8T1</accession>
<evidence type="ECO:0000259" key="5">
    <source>
        <dbReference type="PROSITE" id="PS51078"/>
    </source>
</evidence>
<keyword evidence="3" id="KW-0804">Transcription</keyword>
<feature type="domain" description="HTH iclR-type" evidence="4">
    <location>
        <begin position="5"/>
        <end position="67"/>
    </location>
</feature>
<dbReference type="Proteomes" id="UP000603912">
    <property type="component" value="Unassembled WGS sequence"/>
</dbReference>
<evidence type="ECO:0000256" key="3">
    <source>
        <dbReference type="ARBA" id="ARBA00023163"/>
    </source>
</evidence>
<dbReference type="SMART" id="SM00346">
    <property type="entry name" value="HTH_ICLR"/>
    <property type="match status" value="1"/>
</dbReference>
<dbReference type="PANTHER" id="PTHR30136">
    <property type="entry name" value="HELIX-TURN-HELIX TRANSCRIPTIONAL REGULATOR, ICLR FAMILY"/>
    <property type="match status" value="1"/>
</dbReference>
<keyword evidence="1" id="KW-0805">Transcription regulation</keyword>
<comment type="caution">
    <text evidence="6">The sequence shown here is derived from an EMBL/GenBank/DDBJ whole genome shotgun (WGS) entry which is preliminary data.</text>
</comment>
<dbReference type="Pfam" id="PF09339">
    <property type="entry name" value="HTH_IclR"/>
    <property type="match status" value="1"/>
</dbReference>
<dbReference type="GO" id="GO:0003677">
    <property type="term" value="F:DNA binding"/>
    <property type="evidence" value="ECO:0007669"/>
    <property type="project" value="UniProtKB-KW"/>
</dbReference>
<organism evidence="6 7">
    <name type="scientific">Alsobacter metallidurans</name>
    <dbReference type="NCBI Taxonomy" id="340221"/>
    <lineage>
        <taxon>Bacteria</taxon>
        <taxon>Pseudomonadati</taxon>
        <taxon>Pseudomonadota</taxon>
        <taxon>Alphaproteobacteria</taxon>
        <taxon>Hyphomicrobiales</taxon>
        <taxon>Alsobacteraceae</taxon>
        <taxon>Alsobacter</taxon>
    </lineage>
</organism>
<dbReference type="InterPro" id="IPR050707">
    <property type="entry name" value="HTH_MetabolicPath_Reg"/>
</dbReference>
<dbReference type="Gene3D" id="3.30.450.40">
    <property type="match status" value="1"/>
</dbReference>
<proteinExistence type="predicted"/>
<dbReference type="InterPro" id="IPR011991">
    <property type="entry name" value="ArsR-like_HTH"/>
</dbReference>
<dbReference type="Gene3D" id="1.10.10.10">
    <property type="entry name" value="Winged helix-like DNA-binding domain superfamily/Winged helix DNA-binding domain"/>
    <property type="match status" value="1"/>
</dbReference>
<sequence length="266" mass="28468">MRVVKSQLHSALDLIEALSRSSAPCGVSDLAGQLNLPKSGVHRLLGQLVEKGWAEQDPVTQRYRLSLRFALMGKRMLAEARIEDICQPILDAVARETGELVRLSCVQDRRLAWLGSAQGAPPGLMYAPSMTGRIPLHATANGKAWLSTLPEKEAVGILLQEGLTDTGASGPNAIRDLDGLVSDLRRTRESGWAIALEEAEAGIVAIAAPILPDGETAIGAVSVAGPVQRIPPERHERLADRVRAAAAELAERWPIPVLSPSARRTA</sequence>
<keyword evidence="2" id="KW-0238">DNA-binding</keyword>
<evidence type="ECO:0000256" key="2">
    <source>
        <dbReference type="ARBA" id="ARBA00023125"/>
    </source>
</evidence>
<reference evidence="6" key="1">
    <citation type="journal article" date="2014" name="Int. J. Syst. Evol. Microbiol.">
        <title>Complete genome sequence of Corynebacterium casei LMG S-19264T (=DSM 44701T), isolated from a smear-ripened cheese.</title>
        <authorList>
            <consortium name="US DOE Joint Genome Institute (JGI-PGF)"/>
            <person name="Walter F."/>
            <person name="Albersmeier A."/>
            <person name="Kalinowski J."/>
            <person name="Ruckert C."/>
        </authorList>
    </citation>
    <scope>NUCLEOTIDE SEQUENCE</scope>
    <source>
        <strain evidence="6">CGMCC 1.12214</strain>
    </source>
</reference>
<evidence type="ECO:0000259" key="4">
    <source>
        <dbReference type="PROSITE" id="PS51077"/>
    </source>
</evidence>
<dbReference type="InterPro" id="IPR036388">
    <property type="entry name" value="WH-like_DNA-bd_sf"/>
</dbReference>
<dbReference type="EMBL" id="BMES01000002">
    <property type="protein sequence ID" value="GGH20952.1"/>
    <property type="molecule type" value="Genomic_DNA"/>
</dbReference>
<dbReference type="GO" id="GO:0003700">
    <property type="term" value="F:DNA-binding transcription factor activity"/>
    <property type="evidence" value="ECO:0007669"/>
    <property type="project" value="TreeGrafter"/>
</dbReference>
<evidence type="ECO:0000256" key="1">
    <source>
        <dbReference type="ARBA" id="ARBA00023015"/>
    </source>
</evidence>
<evidence type="ECO:0000313" key="6">
    <source>
        <dbReference type="EMBL" id="GGH20952.1"/>
    </source>
</evidence>
<name>A0A917I8T1_9HYPH</name>
<dbReference type="CDD" id="cd00090">
    <property type="entry name" value="HTH_ARSR"/>
    <property type="match status" value="1"/>
</dbReference>
<dbReference type="AlphaFoldDB" id="A0A917I8T1"/>